<proteinExistence type="predicted"/>
<accession>A0ABD7YQ81</accession>
<name>A0ABD7YQ81_9VIBR</name>
<evidence type="ECO:0000313" key="2">
    <source>
        <dbReference type="Proteomes" id="UP001241226"/>
    </source>
</evidence>
<reference evidence="1 2" key="1">
    <citation type="submission" date="2022-02" db="EMBL/GenBank/DDBJ databases">
        <title>Emergence and expansion in Europe of a Vibrio aestuarianus clonal complex pathogenic for oysters.</title>
        <authorList>
            <person name="Mesnil A."/>
            <person name="Travers M.-A."/>
        </authorList>
    </citation>
    <scope>NUCLEOTIDE SEQUENCE [LARGE SCALE GENOMIC DNA]</scope>
    <source>
        <strain evidence="1 2">U17</strain>
    </source>
</reference>
<evidence type="ECO:0000313" key="1">
    <source>
        <dbReference type="EMBL" id="WGK87245.1"/>
    </source>
</evidence>
<dbReference type="AlphaFoldDB" id="A0ABD7YQ81"/>
<gene>
    <name evidence="1" type="ORF">PYE67_14065</name>
</gene>
<sequence length="95" mass="10612">MYQVYAFLTLAGWQQLAAEQWPHAVDVGSNYKLIVFTNEQEPKLEALAISHGFKVKRLTAVRTINAMTASAVGPFVCSYDIAQKVVQHFSPIEVE</sequence>
<dbReference type="RefSeq" id="WP_261927860.1">
    <property type="nucleotide sequence ID" value="NZ_CALYLG010000378.1"/>
</dbReference>
<protein>
    <submittedName>
        <fullName evidence="1">Uncharacterized protein</fullName>
    </submittedName>
</protein>
<dbReference type="Proteomes" id="UP001241226">
    <property type="component" value="Chromosome 2"/>
</dbReference>
<dbReference type="EMBL" id="CP118712">
    <property type="protein sequence ID" value="WGK87245.1"/>
    <property type="molecule type" value="Genomic_DNA"/>
</dbReference>
<organism evidence="1 2">
    <name type="scientific">Vibrio aestuarianus</name>
    <dbReference type="NCBI Taxonomy" id="28171"/>
    <lineage>
        <taxon>Bacteria</taxon>
        <taxon>Pseudomonadati</taxon>
        <taxon>Pseudomonadota</taxon>
        <taxon>Gammaproteobacteria</taxon>
        <taxon>Vibrionales</taxon>
        <taxon>Vibrionaceae</taxon>
        <taxon>Vibrio</taxon>
    </lineage>
</organism>